<dbReference type="PANTHER" id="PTHR43391">
    <property type="entry name" value="RETINOL DEHYDROGENASE-RELATED"/>
    <property type="match status" value="1"/>
</dbReference>
<dbReference type="Proteomes" id="UP000199531">
    <property type="component" value="Unassembled WGS sequence"/>
</dbReference>
<feature type="region of interest" description="Disordered" evidence="4">
    <location>
        <begin position="1"/>
        <end position="38"/>
    </location>
</feature>
<sequence>MPVPTSHPQHPVPLRHHEAQSGSASPAPHPEIAMSSPRESRPCMFISGAAVGIGRATARLFAARGWYIGMGDIDEAGMAELVTELGPENAMAVPLDVRSPDDWHAALAAFHTRTGRLDLLVNNAGILISGPLQDNTLNRHNAQIDINVKGVLYGCHAGFAYLAATPGAQAINLASSAAFYGQASLANYSATKFYVRGLTEALNIEWQDHDIRVRDIMPLFVRTALVDGMNAQSIRRLGVHLTPEDVAAVIWKASQHPGWGKVHWPVGAQASILYKLTAVTPDWLNRLVARRIAV</sequence>
<evidence type="ECO:0000256" key="3">
    <source>
        <dbReference type="RuleBase" id="RU000363"/>
    </source>
</evidence>
<dbReference type="AlphaFoldDB" id="A0A1H8CSE7"/>
<accession>A0A1H8CSE7</accession>
<dbReference type="STRING" id="1121117.SAMN02745977_00038"/>
<dbReference type="Gene3D" id="3.40.50.720">
    <property type="entry name" value="NAD(P)-binding Rossmann-like Domain"/>
    <property type="match status" value="1"/>
</dbReference>
<dbReference type="EMBL" id="FOCW01000001">
    <property type="protein sequence ID" value="SEM97965.1"/>
    <property type="molecule type" value="Genomic_DNA"/>
</dbReference>
<dbReference type="SUPFAM" id="SSF51735">
    <property type="entry name" value="NAD(P)-binding Rossmann-fold domains"/>
    <property type="match status" value="1"/>
</dbReference>
<name>A0A1H8CSE7_9BURK</name>
<dbReference type="PRINTS" id="PR00080">
    <property type="entry name" value="SDRFAMILY"/>
</dbReference>
<dbReference type="Pfam" id="PF00106">
    <property type="entry name" value="adh_short"/>
    <property type="match status" value="1"/>
</dbReference>
<proteinExistence type="inferred from homology"/>
<dbReference type="NCBIfam" id="NF006123">
    <property type="entry name" value="PRK08267.1"/>
    <property type="match status" value="1"/>
</dbReference>
<dbReference type="InterPro" id="IPR036291">
    <property type="entry name" value="NAD(P)-bd_dom_sf"/>
</dbReference>
<evidence type="ECO:0000313" key="6">
    <source>
        <dbReference type="Proteomes" id="UP000199531"/>
    </source>
</evidence>
<dbReference type="InterPro" id="IPR002347">
    <property type="entry name" value="SDR_fam"/>
</dbReference>
<evidence type="ECO:0000313" key="5">
    <source>
        <dbReference type="EMBL" id="SEM97965.1"/>
    </source>
</evidence>
<keyword evidence="6" id="KW-1185">Reference proteome</keyword>
<gene>
    <name evidence="5" type="ORF">SAMN02745977_00038</name>
</gene>
<organism evidence="5 6">
    <name type="scientific">Brachymonas denitrificans DSM 15123</name>
    <dbReference type="NCBI Taxonomy" id="1121117"/>
    <lineage>
        <taxon>Bacteria</taxon>
        <taxon>Pseudomonadati</taxon>
        <taxon>Pseudomonadota</taxon>
        <taxon>Betaproteobacteria</taxon>
        <taxon>Burkholderiales</taxon>
        <taxon>Comamonadaceae</taxon>
        <taxon>Brachymonas</taxon>
    </lineage>
</organism>
<dbReference type="GO" id="GO:0016491">
    <property type="term" value="F:oxidoreductase activity"/>
    <property type="evidence" value="ECO:0007669"/>
    <property type="project" value="UniProtKB-KW"/>
</dbReference>
<evidence type="ECO:0000256" key="1">
    <source>
        <dbReference type="ARBA" id="ARBA00006484"/>
    </source>
</evidence>
<evidence type="ECO:0000256" key="2">
    <source>
        <dbReference type="ARBA" id="ARBA00023002"/>
    </source>
</evidence>
<reference evidence="5 6" key="1">
    <citation type="submission" date="2016-10" db="EMBL/GenBank/DDBJ databases">
        <authorList>
            <person name="de Groot N.N."/>
        </authorList>
    </citation>
    <scope>NUCLEOTIDE SEQUENCE [LARGE SCALE GENOMIC DNA]</scope>
    <source>
        <strain evidence="5 6">DSM 15123</strain>
    </source>
</reference>
<evidence type="ECO:0000256" key="4">
    <source>
        <dbReference type="SAM" id="MobiDB-lite"/>
    </source>
</evidence>
<comment type="similarity">
    <text evidence="1 3">Belongs to the short-chain dehydrogenases/reductases (SDR) family.</text>
</comment>
<protein>
    <submittedName>
        <fullName evidence="5">NADP-dependent 3-hydroxy acid dehydrogenase YdfG</fullName>
    </submittedName>
</protein>
<dbReference type="PRINTS" id="PR00081">
    <property type="entry name" value="GDHRDH"/>
</dbReference>
<keyword evidence="2" id="KW-0560">Oxidoreductase</keyword>
<dbReference type="PANTHER" id="PTHR43391:SF82">
    <property type="entry name" value="OXIDOREDUCTASE SADH-RELATED"/>
    <property type="match status" value="1"/>
</dbReference>